<keyword evidence="4" id="KW-0833">Ubl conjugation pathway</keyword>
<evidence type="ECO:0000313" key="11">
    <source>
        <dbReference type="Proteomes" id="UP000252139"/>
    </source>
</evidence>
<dbReference type="PROSITE" id="PS50089">
    <property type="entry name" value="ZF_RING_2"/>
    <property type="match status" value="1"/>
</dbReference>
<evidence type="ECO:0000256" key="6">
    <source>
        <dbReference type="PROSITE-ProRule" id="PRU00175"/>
    </source>
</evidence>
<dbReference type="GO" id="GO:0000151">
    <property type="term" value="C:ubiquitin ligase complex"/>
    <property type="evidence" value="ECO:0007669"/>
    <property type="project" value="TreeGrafter"/>
</dbReference>
<feature type="compositionally biased region" description="Polar residues" evidence="7">
    <location>
        <begin position="18"/>
        <end position="31"/>
    </location>
</feature>
<dbReference type="Pfam" id="PF17123">
    <property type="entry name" value="zf-RING_11"/>
    <property type="match status" value="1"/>
</dbReference>
<feature type="region of interest" description="Disordered" evidence="7">
    <location>
        <begin position="606"/>
        <end position="628"/>
    </location>
</feature>
<keyword evidence="1" id="KW-0808">Transferase</keyword>
<keyword evidence="5" id="KW-0862">Zinc</keyword>
<keyword evidence="2" id="KW-0479">Metal-binding</keyword>
<dbReference type="STRING" id="86630.A0A367K9U9"/>
<evidence type="ECO:0000256" key="1">
    <source>
        <dbReference type="ARBA" id="ARBA00022679"/>
    </source>
</evidence>
<dbReference type="SMART" id="SM00240">
    <property type="entry name" value="FHA"/>
    <property type="match status" value="1"/>
</dbReference>
<dbReference type="GO" id="GO:0016567">
    <property type="term" value="P:protein ubiquitination"/>
    <property type="evidence" value="ECO:0007669"/>
    <property type="project" value="TreeGrafter"/>
</dbReference>
<evidence type="ECO:0000259" key="9">
    <source>
        <dbReference type="PROSITE" id="PS50089"/>
    </source>
</evidence>
<dbReference type="InterPro" id="IPR008984">
    <property type="entry name" value="SMAD_FHA_dom_sf"/>
</dbReference>
<dbReference type="GO" id="GO:0008270">
    <property type="term" value="F:zinc ion binding"/>
    <property type="evidence" value="ECO:0007669"/>
    <property type="project" value="UniProtKB-KW"/>
</dbReference>
<evidence type="ECO:0000256" key="7">
    <source>
        <dbReference type="SAM" id="MobiDB-lite"/>
    </source>
</evidence>
<reference evidence="10 11" key="1">
    <citation type="journal article" date="2018" name="G3 (Bethesda)">
        <title>Phylogenetic and Phylogenomic Definition of Rhizopus Species.</title>
        <authorList>
            <person name="Gryganskyi A.P."/>
            <person name="Golan J."/>
            <person name="Dolatabadi S."/>
            <person name="Mondo S."/>
            <person name="Robb S."/>
            <person name="Idnurm A."/>
            <person name="Muszewska A."/>
            <person name="Steczkiewicz K."/>
            <person name="Masonjones S."/>
            <person name="Liao H.L."/>
            <person name="Gajdeczka M.T."/>
            <person name="Anike F."/>
            <person name="Vuek A."/>
            <person name="Anishchenko I.M."/>
            <person name="Voigt K."/>
            <person name="de Hoog G.S."/>
            <person name="Smith M.E."/>
            <person name="Heitman J."/>
            <person name="Vilgalys R."/>
            <person name="Stajich J.E."/>
        </authorList>
    </citation>
    <scope>NUCLEOTIDE SEQUENCE [LARGE SCALE GENOMIC DNA]</scope>
    <source>
        <strain evidence="10 11">CBS 357.93</strain>
    </source>
</reference>
<dbReference type="GO" id="GO:0032153">
    <property type="term" value="C:cell division site"/>
    <property type="evidence" value="ECO:0007669"/>
    <property type="project" value="TreeGrafter"/>
</dbReference>
<feature type="domain" description="FHA" evidence="8">
    <location>
        <begin position="399"/>
        <end position="454"/>
    </location>
</feature>
<dbReference type="SUPFAM" id="SSF49879">
    <property type="entry name" value="SMAD/FHA domain"/>
    <property type="match status" value="1"/>
</dbReference>
<evidence type="ECO:0008006" key="12">
    <source>
        <dbReference type="Google" id="ProtNLM"/>
    </source>
</evidence>
<dbReference type="SMART" id="SM00184">
    <property type="entry name" value="RING"/>
    <property type="match status" value="1"/>
</dbReference>
<dbReference type="EMBL" id="PJQL01000153">
    <property type="protein sequence ID" value="RCH99013.1"/>
    <property type="molecule type" value="Genomic_DNA"/>
</dbReference>
<evidence type="ECO:0000256" key="5">
    <source>
        <dbReference type="ARBA" id="ARBA00022833"/>
    </source>
</evidence>
<dbReference type="Gene3D" id="2.60.200.20">
    <property type="match status" value="1"/>
</dbReference>
<keyword evidence="3 6" id="KW-0863">Zinc-finger</keyword>
<dbReference type="PANTHER" id="PTHR15067:SF7">
    <property type="entry name" value="E3 UBIQUITIN-PROTEIN LIGASE DMA1-RELATED"/>
    <property type="match status" value="1"/>
</dbReference>
<evidence type="ECO:0000259" key="8">
    <source>
        <dbReference type="PROSITE" id="PS50006"/>
    </source>
</evidence>
<name>A0A367K9U9_RHIAZ</name>
<feature type="compositionally biased region" description="Polar residues" evidence="7">
    <location>
        <begin position="341"/>
        <end position="355"/>
    </location>
</feature>
<feature type="domain" description="RING-type" evidence="9">
    <location>
        <begin position="534"/>
        <end position="578"/>
    </location>
</feature>
<feature type="region of interest" description="Disordered" evidence="7">
    <location>
        <begin position="1"/>
        <end position="138"/>
    </location>
</feature>
<dbReference type="Pfam" id="PF00498">
    <property type="entry name" value="FHA"/>
    <property type="match status" value="1"/>
</dbReference>
<evidence type="ECO:0000256" key="4">
    <source>
        <dbReference type="ARBA" id="ARBA00022786"/>
    </source>
</evidence>
<comment type="caution">
    <text evidence="10">The sequence shown here is derived from an EMBL/GenBank/DDBJ whole genome shotgun (WGS) entry which is preliminary data.</text>
</comment>
<evidence type="ECO:0000256" key="3">
    <source>
        <dbReference type="ARBA" id="ARBA00022771"/>
    </source>
</evidence>
<dbReference type="PANTHER" id="PTHR15067">
    <property type="entry name" value="E3 UBIQUITIN-PROTEIN LIGASE RNF8"/>
    <property type="match status" value="1"/>
</dbReference>
<sequence length="628" mass="71331">MSLVPDYSSDSETSDTEQVVNAQPQKRTLSSILPPPKEKKSIYVDLPANSLDDNDEDQKPVKRTKTTAGFSIADLLPAPKNNRGGLTGVDKPSAALSLAKKLREKKEEKKQEEVTTAVGEEEEEEEEVEEQPKKYTGPFFHIGKELKEDEPVIKSTPKPIQPTLGLEYTVERPKEPEKTAVDAYEYDPNAMYSADPSAYYYYQQQHQESQSIADDNDDNNELDDLQHLVGHRARGEQKIQIKTVNQADMLPSEEWRAQHALIQAPKFDDGISLTASKLQLKKNNIMALAAHAVSNREKLDNMFAEQRKTKRDAARKYGGPSFITNRQFRSLHLPSEEEQTTARQTNSSRCTAMDTTEQEESLSEENSVHIRLVPNVGTTNRCFVFDVVDRKLVVGGPSLKLGRYSDRTVISDRLSFKSKVVSRYHAEIWLGEDKKIYIKDTCSSSGTFVNHIRLSPANTESTKPHELVDGDLIQLGVDYKGGLEPMYRAVKMRLEVNRREWRETCSNTYNLTAFHQLRNQLSDAAKSKEDLQECCICLYCIAPFQALFIAPCSHIYHYRCLRPLLNQNYPGFSCPLCRTYSNLEDSVAVEENEVLQMLGLEDDNEGDIHHHSSHQREKTMFDEDNQEV</sequence>
<dbReference type="Pfam" id="PF10253">
    <property type="entry name" value="PRCC"/>
    <property type="match status" value="1"/>
</dbReference>
<proteinExistence type="predicted"/>
<accession>A0A367K9U9</accession>
<dbReference type="AlphaFoldDB" id="A0A367K9U9"/>
<dbReference type="OrthoDB" id="687730at2759"/>
<dbReference type="SUPFAM" id="SSF57850">
    <property type="entry name" value="RING/U-box"/>
    <property type="match status" value="1"/>
</dbReference>
<dbReference type="GO" id="GO:0061630">
    <property type="term" value="F:ubiquitin protein ligase activity"/>
    <property type="evidence" value="ECO:0007669"/>
    <property type="project" value="TreeGrafter"/>
</dbReference>
<feature type="compositionally biased region" description="Acidic residues" evidence="7">
    <location>
        <begin position="119"/>
        <end position="129"/>
    </location>
</feature>
<dbReference type="InterPro" id="IPR018800">
    <property type="entry name" value="PRCC"/>
</dbReference>
<dbReference type="InterPro" id="IPR001841">
    <property type="entry name" value="Znf_RING"/>
</dbReference>
<organism evidence="10 11">
    <name type="scientific">Rhizopus azygosporus</name>
    <name type="common">Rhizopus microsporus var. azygosporus</name>
    <dbReference type="NCBI Taxonomy" id="86630"/>
    <lineage>
        <taxon>Eukaryota</taxon>
        <taxon>Fungi</taxon>
        <taxon>Fungi incertae sedis</taxon>
        <taxon>Mucoromycota</taxon>
        <taxon>Mucoromycotina</taxon>
        <taxon>Mucoromycetes</taxon>
        <taxon>Mucorales</taxon>
        <taxon>Mucorineae</taxon>
        <taxon>Rhizopodaceae</taxon>
        <taxon>Rhizopus</taxon>
    </lineage>
</organism>
<feature type="compositionally biased region" description="Basic and acidic residues" evidence="7">
    <location>
        <begin position="606"/>
        <end position="621"/>
    </location>
</feature>
<keyword evidence="11" id="KW-1185">Reference proteome</keyword>
<dbReference type="InterPro" id="IPR013083">
    <property type="entry name" value="Znf_RING/FYVE/PHD"/>
</dbReference>
<protein>
    <recommendedName>
        <fullName evidence="12">FHA domain-containing protein</fullName>
    </recommendedName>
</protein>
<dbReference type="GO" id="GO:0005829">
    <property type="term" value="C:cytosol"/>
    <property type="evidence" value="ECO:0007669"/>
    <property type="project" value="TreeGrafter"/>
</dbReference>
<evidence type="ECO:0000256" key="2">
    <source>
        <dbReference type="ARBA" id="ARBA00022723"/>
    </source>
</evidence>
<dbReference type="Proteomes" id="UP000252139">
    <property type="component" value="Unassembled WGS sequence"/>
</dbReference>
<dbReference type="PROSITE" id="PS50006">
    <property type="entry name" value="FHA_DOMAIN"/>
    <property type="match status" value="1"/>
</dbReference>
<feature type="region of interest" description="Disordered" evidence="7">
    <location>
        <begin position="334"/>
        <end position="366"/>
    </location>
</feature>
<dbReference type="Gene3D" id="3.30.40.10">
    <property type="entry name" value="Zinc/RING finger domain, C3HC4 (zinc finger)"/>
    <property type="match status" value="1"/>
</dbReference>
<dbReference type="GO" id="GO:0006511">
    <property type="term" value="P:ubiquitin-dependent protein catabolic process"/>
    <property type="evidence" value="ECO:0007669"/>
    <property type="project" value="TreeGrafter"/>
</dbReference>
<evidence type="ECO:0000313" key="10">
    <source>
        <dbReference type="EMBL" id="RCH99013.1"/>
    </source>
</evidence>
<gene>
    <name evidence="10" type="ORF">CU097_012998</name>
</gene>
<feature type="compositionally biased region" description="Basic and acidic residues" evidence="7">
    <location>
        <begin position="104"/>
        <end position="113"/>
    </location>
</feature>
<dbReference type="InterPro" id="IPR000253">
    <property type="entry name" value="FHA_dom"/>
</dbReference>